<reference evidence="1" key="2">
    <citation type="journal article" date="2022" name="New Phytol.">
        <title>Evolutionary transition to the ectomycorrhizal habit in the genomes of a hyperdiverse lineage of mushroom-forming fungi.</title>
        <authorList>
            <person name="Looney B."/>
            <person name="Miyauchi S."/>
            <person name="Morin E."/>
            <person name="Drula E."/>
            <person name="Courty P.E."/>
            <person name="Kohler A."/>
            <person name="Kuo A."/>
            <person name="LaButti K."/>
            <person name="Pangilinan J."/>
            <person name="Lipzen A."/>
            <person name="Riley R."/>
            <person name="Andreopoulos W."/>
            <person name="He G."/>
            <person name="Johnson J."/>
            <person name="Nolan M."/>
            <person name="Tritt A."/>
            <person name="Barry K.W."/>
            <person name="Grigoriev I.V."/>
            <person name="Nagy L.G."/>
            <person name="Hibbett D."/>
            <person name="Henrissat B."/>
            <person name="Matheny P.B."/>
            <person name="Labbe J."/>
            <person name="Martin F.M."/>
        </authorList>
    </citation>
    <scope>NUCLEOTIDE SEQUENCE</scope>
    <source>
        <strain evidence="1">HHB10654</strain>
    </source>
</reference>
<accession>A0ACB8SW57</accession>
<protein>
    <submittedName>
        <fullName evidence="1">Uncharacterized protein</fullName>
    </submittedName>
</protein>
<evidence type="ECO:0000313" key="2">
    <source>
        <dbReference type="Proteomes" id="UP000814140"/>
    </source>
</evidence>
<name>A0ACB8SW57_9AGAM</name>
<sequence length="222" mass="23742">MAPFKGKASRTDDTWVHDRAPGLRGPRPRSTLPPPSTTSKGGLSSKILVTNLHYEISQKDLTAIFGQMGTLVREPLIRFDRSGRSEGKAIVTFETPAEATRAKKQLNGVLAKGQPMEIEFEAESIPRRAAAAPSSLLDRMQKAPLIARLGQAESAAKASLLASTKKGEVSRGRGRGRGRGGAVRGGAERRAKPKTAQELDGELDAFMSVDNTPATNSPMVVE</sequence>
<dbReference type="Proteomes" id="UP000814140">
    <property type="component" value="Unassembled WGS sequence"/>
</dbReference>
<keyword evidence="2" id="KW-1185">Reference proteome</keyword>
<gene>
    <name evidence="1" type="ORF">BV25DRAFT_978406</name>
</gene>
<organism evidence="1 2">
    <name type="scientific">Artomyces pyxidatus</name>
    <dbReference type="NCBI Taxonomy" id="48021"/>
    <lineage>
        <taxon>Eukaryota</taxon>
        <taxon>Fungi</taxon>
        <taxon>Dikarya</taxon>
        <taxon>Basidiomycota</taxon>
        <taxon>Agaricomycotina</taxon>
        <taxon>Agaricomycetes</taxon>
        <taxon>Russulales</taxon>
        <taxon>Auriscalpiaceae</taxon>
        <taxon>Artomyces</taxon>
    </lineage>
</organism>
<dbReference type="EMBL" id="MU277221">
    <property type="protein sequence ID" value="KAI0060061.1"/>
    <property type="molecule type" value="Genomic_DNA"/>
</dbReference>
<reference evidence="1" key="1">
    <citation type="submission" date="2021-03" db="EMBL/GenBank/DDBJ databases">
        <authorList>
            <consortium name="DOE Joint Genome Institute"/>
            <person name="Ahrendt S."/>
            <person name="Looney B.P."/>
            <person name="Miyauchi S."/>
            <person name="Morin E."/>
            <person name="Drula E."/>
            <person name="Courty P.E."/>
            <person name="Chicoki N."/>
            <person name="Fauchery L."/>
            <person name="Kohler A."/>
            <person name="Kuo A."/>
            <person name="Labutti K."/>
            <person name="Pangilinan J."/>
            <person name="Lipzen A."/>
            <person name="Riley R."/>
            <person name="Andreopoulos W."/>
            <person name="He G."/>
            <person name="Johnson J."/>
            <person name="Barry K.W."/>
            <person name="Grigoriev I.V."/>
            <person name="Nagy L."/>
            <person name="Hibbett D."/>
            <person name="Henrissat B."/>
            <person name="Matheny P.B."/>
            <person name="Labbe J."/>
            <person name="Martin F."/>
        </authorList>
    </citation>
    <scope>NUCLEOTIDE SEQUENCE</scope>
    <source>
        <strain evidence="1">HHB10654</strain>
    </source>
</reference>
<evidence type="ECO:0000313" key="1">
    <source>
        <dbReference type="EMBL" id="KAI0060061.1"/>
    </source>
</evidence>
<proteinExistence type="predicted"/>
<comment type="caution">
    <text evidence="1">The sequence shown here is derived from an EMBL/GenBank/DDBJ whole genome shotgun (WGS) entry which is preliminary data.</text>
</comment>